<comment type="caution">
    <text evidence="10">The sequence shown here is derived from an EMBL/GenBank/DDBJ whole genome shotgun (WGS) entry which is preliminary data.</text>
</comment>
<dbReference type="RefSeq" id="WP_039716857.1">
    <property type="nucleotide sequence ID" value="NZ_JTJC03000002.1"/>
</dbReference>
<dbReference type="GO" id="GO:0016763">
    <property type="term" value="F:pentosyltransferase activity"/>
    <property type="evidence" value="ECO:0007669"/>
    <property type="project" value="TreeGrafter"/>
</dbReference>
<evidence type="ECO:0000313" key="11">
    <source>
        <dbReference type="Proteomes" id="UP000031532"/>
    </source>
</evidence>
<feature type="transmembrane region" description="Helical" evidence="8">
    <location>
        <begin position="18"/>
        <end position="36"/>
    </location>
</feature>
<reference evidence="10 11" key="1">
    <citation type="journal article" date="2015" name="Genome Announc.">
        <title>Draft Genome Sequence of the Terrestrial Cyanobacterium Scytonema millei VB511283, Isolated from Eastern India.</title>
        <authorList>
            <person name="Sen D."/>
            <person name="Chandrababunaidu M.M."/>
            <person name="Singh D."/>
            <person name="Sanghi N."/>
            <person name="Ghorai A."/>
            <person name="Mishra G.P."/>
            <person name="Madduluri M."/>
            <person name="Adhikary S.P."/>
            <person name="Tripathy S."/>
        </authorList>
    </citation>
    <scope>NUCLEOTIDE SEQUENCE [LARGE SCALE GENOMIC DNA]</scope>
    <source>
        <strain evidence="10 11">VB511283</strain>
    </source>
</reference>
<accession>A0A9X5E3Q6</accession>
<keyword evidence="7 8" id="KW-0472">Membrane</keyword>
<dbReference type="EMBL" id="JTJC03000002">
    <property type="protein sequence ID" value="NHC34581.1"/>
    <property type="molecule type" value="Genomic_DNA"/>
</dbReference>
<feature type="transmembrane region" description="Helical" evidence="8">
    <location>
        <begin position="328"/>
        <end position="351"/>
    </location>
</feature>
<feature type="transmembrane region" description="Helical" evidence="8">
    <location>
        <begin position="357"/>
        <end position="373"/>
    </location>
</feature>
<evidence type="ECO:0000256" key="5">
    <source>
        <dbReference type="ARBA" id="ARBA00022692"/>
    </source>
</evidence>
<dbReference type="Proteomes" id="UP000031532">
    <property type="component" value="Unassembled WGS sequence"/>
</dbReference>
<keyword evidence="11" id="KW-1185">Reference proteome</keyword>
<organism evidence="10 11">
    <name type="scientific">Scytonema millei VB511283</name>
    <dbReference type="NCBI Taxonomy" id="1245923"/>
    <lineage>
        <taxon>Bacteria</taxon>
        <taxon>Bacillati</taxon>
        <taxon>Cyanobacteriota</taxon>
        <taxon>Cyanophyceae</taxon>
        <taxon>Nostocales</taxon>
        <taxon>Scytonemataceae</taxon>
        <taxon>Scytonema</taxon>
    </lineage>
</organism>
<dbReference type="InterPro" id="IPR050297">
    <property type="entry name" value="LipidA_mod_glycosyltrf_83"/>
</dbReference>
<protein>
    <recommendedName>
        <fullName evidence="9">Glycosyltransferase RgtA/B/C/D-like domain-containing protein</fullName>
    </recommendedName>
</protein>
<keyword evidence="5 8" id="KW-0812">Transmembrane</keyword>
<feature type="transmembrane region" description="Helical" evidence="8">
    <location>
        <begin position="94"/>
        <end position="118"/>
    </location>
</feature>
<feature type="transmembrane region" description="Helical" evidence="8">
    <location>
        <begin position="215"/>
        <end position="235"/>
    </location>
</feature>
<dbReference type="GO" id="GO:0005886">
    <property type="term" value="C:plasma membrane"/>
    <property type="evidence" value="ECO:0007669"/>
    <property type="project" value="UniProtKB-SubCell"/>
</dbReference>
<evidence type="ECO:0000256" key="3">
    <source>
        <dbReference type="ARBA" id="ARBA00022676"/>
    </source>
</evidence>
<evidence type="ECO:0000256" key="4">
    <source>
        <dbReference type="ARBA" id="ARBA00022679"/>
    </source>
</evidence>
<comment type="subcellular location">
    <subcellularLocation>
        <location evidence="1">Cell membrane</location>
        <topology evidence="1">Multi-pass membrane protein</topology>
    </subcellularLocation>
</comment>
<feature type="transmembrane region" description="Helical" evidence="8">
    <location>
        <begin position="287"/>
        <end position="308"/>
    </location>
</feature>
<dbReference type="PANTHER" id="PTHR33908:SF11">
    <property type="entry name" value="MEMBRANE PROTEIN"/>
    <property type="match status" value="1"/>
</dbReference>
<dbReference type="InterPro" id="IPR038731">
    <property type="entry name" value="RgtA/B/C-like"/>
</dbReference>
<gene>
    <name evidence="10" type="ORF">QH73_0007890</name>
</gene>
<evidence type="ECO:0000256" key="6">
    <source>
        <dbReference type="ARBA" id="ARBA00022989"/>
    </source>
</evidence>
<feature type="transmembrane region" description="Helical" evidence="8">
    <location>
        <begin position="177"/>
        <end position="208"/>
    </location>
</feature>
<evidence type="ECO:0000259" key="9">
    <source>
        <dbReference type="Pfam" id="PF13231"/>
    </source>
</evidence>
<evidence type="ECO:0000256" key="1">
    <source>
        <dbReference type="ARBA" id="ARBA00004651"/>
    </source>
</evidence>
<feature type="domain" description="Glycosyltransferase RgtA/B/C/D-like" evidence="9">
    <location>
        <begin position="76"/>
        <end position="230"/>
    </location>
</feature>
<feature type="transmembrane region" description="Helical" evidence="8">
    <location>
        <begin position="124"/>
        <end position="140"/>
    </location>
</feature>
<name>A0A9X5E3Q6_9CYAN</name>
<feature type="transmembrane region" description="Helical" evidence="8">
    <location>
        <begin position="147"/>
        <end position="165"/>
    </location>
</feature>
<dbReference type="AlphaFoldDB" id="A0A9X5E3Q6"/>
<dbReference type="OrthoDB" id="477154at2"/>
<feature type="transmembrane region" description="Helical" evidence="8">
    <location>
        <begin position="385"/>
        <end position="406"/>
    </location>
</feature>
<evidence type="ECO:0000256" key="2">
    <source>
        <dbReference type="ARBA" id="ARBA00022475"/>
    </source>
</evidence>
<dbReference type="GO" id="GO:0009103">
    <property type="term" value="P:lipopolysaccharide biosynthetic process"/>
    <property type="evidence" value="ECO:0007669"/>
    <property type="project" value="UniProtKB-ARBA"/>
</dbReference>
<keyword evidence="3" id="KW-0328">Glycosyltransferase</keyword>
<sequence>MLLQRTSLERIRASNFKSYLPIVLTLVIGIFLRFFLLQDKSLWLDEGASLYYSDGTSIQAIISTIVTTDTGDRFQPFYYLVLHFWRQIFGSSEFAVRSLSALLGIGTIVVLCTTAWQLYGRKHALWLTLFLSFSAYGVYYSQQTRAYTLLLFLASLQLYFLSQILPQKNVRGTAIAQVLFCITTAIGLFCSIFIGIYTLALCVAHFLVSRNIKRWLQWWLPVAIACVPAAIFYLASPVATDPTKVHVTPSNQSVIQNIAFVFYGLLVGETYGPPIEQMRGGDRLQLVFSYLPVLLLFVLVAGIIFIGLVRGLKARSPEYKQYRPIDRFFLITFSAAFIIALAFAIVTKFNWLPRHSFYIYIPLAFLLPIALRLSSSSKKKNWQHLYRWAFIVLLLLNLYANYNYYFEPRYQRENYREIAQYLSKNNSQDSKSVLLYGVPYLLPYYGDTLTIDGLGLDTTKLAAEVSRVTENANTAIIAISDQAFWEKKRNFDLESSMAKSYKLESHLPLTNFDIYHYVKK</sequence>
<evidence type="ECO:0000256" key="8">
    <source>
        <dbReference type="SAM" id="Phobius"/>
    </source>
</evidence>
<keyword evidence="2" id="KW-1003">Cell membrane</keyword>
<evidence type="ECO:0000256" key="7">
    <source>
        <dbReference type="ARBA" id="ARBA00023136"/>
    </source>
</evidence>
<keyword evidence="6 8" id="KW-1133">Transmembrane helix</keyword>
<evidence type="ECO:0000313" key="10">
    <source>
        <dbReference type="EMBL" id="NHC34581.1"/>
    </source>
</evidence>
<proteinExistence type="predicted"/>
<keyword evidence="4" id="KW-0808">Transferase</keyword>
<dbReference type="Pfam" id="PF13231">
    <property type="entry name" value="PMT_2"/>
    <property type="match status" value="1"/>
</dbReference>
<dbReference type="PANTHER" id="PTHR33908">
    <property type="entry name" value="MANNOSYLTRANSFERASE YKCB-RELATED"/>
    <property type="match status" value="1"/>
</dbReference>